<proteinExistence type="predicted"/>
<keyword evidence="1" id="KW-0175">Coiled coil</keyword>
<accession>E2AYK5</accession>
<feature type="coiled-coil region" evidence="1">
    <location>
        <begin position="169"/>
        <end position="203"/>
    </location>
</feature>
<feature type="compositionally biased region" description="Polar residues" evidence="2">
    <location>
        <begin position="95"/>
        <end position="112"/>
    </location>
</feature>
<organism evidence="4">
    <name type="scientific">Camponotus floridanus</name>
    <name type="common">Florida carpenter ant</name>
    <dbReference type="NCBI Taxonomy" id="104421"/>
    <lineage>
        <taxon>Eukaryota</taxon>
        <taxon>Metazoa</taxon>
        <taxon>Ecdysozoa</taxon>
        <taxon>Arthropoda</taxon>
        <taxon>Hexapoda</taxon>
        <taxon>Insecta</taxon>
        <taxon>Pterygota</taxon>
        <taxon>Neoptera</taxon>
        <taxon>Endopterygota</taxon>
        <taxon>Hymenoptera</taxon>
        <taxon>Apocrita</taxon>
        <taxon>Aculeata</taxon>
        <taxon>Formicoidea</taxon>
        <taxon>Formicidae</taxon>
        <taxon>Formicinae</taxon>
        <taxon>Camponotus</taxon>
    </lineage>
</organism>
<gene>
    <name evidence="3" type="ORF">EAG_15488</name>
</gene>
<sequence length="233" mass="26811">MEDILGDRKTVQGQSTISSTFANCKKNPKLKSTMLPQSDTFIARSDSSIGDEICDELPSTSSSVNTNSAKRRIYENLSKSRGLDKNKQAIKKMELSNTKTECSTSVSNTQSKRPQHGSGSRAAASKIELEKQWLHHLKNLTDRDEIKKIKQEAYEKRKAEEMQVKKKLIALKERQLDIKQNIAQRKQEEAEDWHREKLNIEKQKCRLLRELLETRTLSHSKRFKTGTDNSYED</sequence>
<name>E2AYK5_CAMFO</name>
<evidence type="ECO:0000256" key="2">
    <source>
        <dbReference type="SAM" id="MobiDB-lite"/>
    </source>
</evidence>
<dbReference type="Proteomes" id="UP000000311">
    <property type="component" value="Unassembled WGS sequence"/>
</dbReference>
<dbReference type="AlphaFoldDB" id="E2AYK5"/>
<evidence type="ECO:0000313" key="4">
    <source>
        <dbReference type="Proteomes" id="UP000000311"/>
    </source>
</evidence>
<evidence type="ECO:0000256" key="1">
    <source>
        <dbReference type="SAM" id="Coils"/>
    </source>
</evidence>
<dbReference type="InParanoid" id="E2AYK5"/>
<feature type="region of interest" description="Disordered" evidence="2">
    <location>
        <begin position="94"/>
        <end position="124"/>
    </location>
</feature>
<reference evidence="3 4" key="1">
    <citation type="journal article" date="2010" name="Science">
        <title>Genomic comparison of the ants Camponotus floridanus and Harpegnathos saltator.</title>
        <authorList>
            <person name="Bonasio R."/>
            <person name="Zhang G."/>
            <person name="Ye C."/>
            <person name="Mutti N.S."/>
            <person name="Fang X."/>
            <person name="Qin N."/>
            <person name="Donahue G."/>
            <person name="Yang P."/>
            <person name="Li Q."/>
            <person name="Li C."/>
            <person name="Zhang P."/>
            <person name="Huang Z."/>
            <person name="Berger S.L."/>
            <person name="Reinberg D."/>
            <person name="Wang J."/>
            <person name="Liebig J."/>
        </authorList>
    </citation>
    <scope>NUCLEOTIDE SEQUENCE [LARGE SCALE GENOMIC DNA]</scope>
    <source>
        <strain evidence="4">C129</strain>
    </source>
</reference>
<keyword evidence="4" id="KW-1185">Reference proteome</keyword>
<evidence type="ECO:0000313" key="3">
    <source>
        <dbReference type="EMBL" id="EFN61484.1"/>
    </source>
</evidence>
<dbReference type="EMBL" id="GL443919">
    <property type="protein sequence ID" value="EFN61484.1"/>
    <property type="molecule type" value="Genomic_DNA"/>
</dbReference>
<protein>
    <submittedName>
        <fullName evidence="3">Uncharacterized protein</fullName>
    </submittedName>
</protein>